<gene>
    <name evidence="2" type="ORF">TIFTF001_028406</name>
</gene>
<dbReference type="AlphaFoldDB" id="A0AA88DQC4"/>
<organism evidence="2 3">
    <name type="scientific">Ficus carica</name>
    <name type="common">Common fig</name>
    <dbReference type="NCBI Taxonomy" id="3494"/>
    <lineage>
        <taxon>Eukaryota</taxon>
        <taxon>Viridiplantae</taxon>
        <taxon>Streptophyta</taxon>
        <taxon>Embryophyta</taxon>
        <taxon>Tracheophyta</taxon>
        <taxon>Spermatophyta</taxon>
        <taxon>Magnoliopsida</taxon>
        <taxon>eudicotyledons</taxon>
        <taxon>Gunneridae</taxon>
        <taxon>Pentapetalae</taxon>
        <taxon>rosids</taxon>
        <taxon>fabids</taxon>
        <taxon>Rosales</taxon>
        <taxon>Moraceae</taxon>
        <taxon>Ficeae</taxon>
        <taxon>Ficus</taxon>
    </lineage>
</organism>
<evidence type="ECO:0000256" key="1">
    <source>
        <dbReference type="SAM" id="MobiDB-lite"/>
    </source>
</evidence>
<dbReference type="EMBL" id="BTGU01000086">
    <property type="protein sequence ID" value="GMN59305.1"/>
    <property type="molecule type" value="Genomic_DNA"/>
</dbReference>
<protein>
    <submittedName>
        <fullName evidence="2">Uncharacterized protein</fullName>
    </submittedName>
</protein>
<evidence type="ECO:0000313" key="3">
    <source>
        <dbReference type="Proteomes" id="UP001187192"/>
    </source>
</evidence>
<proteinExistence type="predicted"/>
<feature type="region of interest" description="Disordered" evidence="1">
    <location>
        <begin position="126"/>
        <end position="151"/>
    </location>
</feature>
<accession>A0AA88DQC4</accession>
<reference evidence="2" key="1">
    <citation type="submission" date="2023-07" db="EMBL/GenBank/DDBJ databases">
        <title>draft genome sequence of fig (Ficus carica).</title>
        <authorList>
            <person name="Takahashi T."/>
            <person name="Nishimura K."/>
        </authorList>
    </citation>
    <scope>NUCLEOTIDE SEQUENCE</scope>
</reference>
<comment type="caution">
    <text evidence="2">The sequence shown here is derived from an EMBL/GenBank/DDBJ whole genome shotgun (WGS) entry which is preliminary data.</text>
</comment>
<evidence type="ECO:0000313" key="2">
    <source>
        <dbReference type="EMBL" id="GMN59305.1"/>
    </source>
</evidence>
<sequence length="246" mass="26841">MIRTLGESIRPDEKRKVLSRRGNILPRELSRLLRPATVLTDQKKCSGYPTIQTSLTASPGHALYPFNHVPGVKARVPRVPYPGELLRGLHPTTPATAYPIASHAGLGAHGISPLGQRPYKPTAYLPTGHPRQPTRLGRPSAPNQREAPINRGRTPKFRIGHFFLVKTLPLPLLISTPADLSIEVPTADTTPVSPSFRGASFLQVIDGRATGQSRQDYPTTLGVAGGDVFSINNYVFVTMDSYRTKL</sequence>
<keyword evidence="3" id="KW-1185">Reference proteome</keyword>
<dbReference type="Proteomes" id="UP001187192">
    <property type="component" value="Unassembled WGS sequence"/>
</dbReference>
<name>A0AA88DQC4_FICCA</name>